<dbReference type="InterPro" id="IPR010953">
    <property type="entry name" value="Citrate_synthase_typ-I"/>
</dbReference>
<dbReference type="Gene3D" id="2.20.28.60">
    <property type="match status" value="1"/>
</dbReference>
<dbReference type="PROSITE" id="PS00480">
    <property type="entry name" value="CITRATE_SYNTHASE"/>
    <property type="match status" value="1"/>
</dbReference>
<reference evidence="11" key="1">
    <citation type="journal article" date="2019" name="Int. J. Syst. Evol. Microbiol.">
        <title>The Global Catalogue of Microorganisms (GCM) 10K type strain sequencing project: providing services to taxonomists for standard genome sequencing and annotation.</title>
        <authorList>
            <consortium name="The Broad Institute Genomics Platform"/>
            <consortium name="The Broad Institute Genome Sequencing Center for Infectious Disease"/>
            <person name="Wu L."/>
            <person name="Ma J."/>
        </authorList>
    </citation>
    <scope>NUCLEOTIDE SEQUENCE [LARGE SCALE GENOMIC DNA]</scope>
    <source>
        <strain evidence="11">JCM 18424</strain>
    </source>
</reference>
<comment type="catalytic activity">
    <reaction evidence="5 8">
        <text>oxaloacetate + acetyl-CoA + H2O = citrate + CoA + H(+)</text>
        <dbReference type="Rhea" id="RHEA:16845"/>
        <dbReference type="ChEBI" id="CHEBI:15377"/>
        <dbReference type="ChEBI" id="CHEBI:15378"/>
        <dbReference type="ChEBI" id="CHEBI:16452"/>
        <dbReference type="ChEBI" id="CHEBI:16947"/>
        <dbReference type="ChEBI" id="CHEBI:57287"/>
        <dbReference type="ChEBI" id="CHEBI:57288"/>
        <dbReference type="EC" id="2.3.3.16"/>
    </reaction>
</comment>
<keyword evidence="11" id="KW-1185">Reference proteome</keyword>
<dbReference type="Gene3D" id="1.10.230.10">
    <property type="entry name" value="Cytochrome P450-Terp, domain 2"/>
    <property type="match status" value="1"/>
</dbReference>
<dbReference type="PANTHER" id="PTHR42871:SF1">
    <property type="entry name" value="CITRATE SYNTHASE"/>
    <property type="match status" value="1"/>
</dbReference>
<sequence length="426" mass="47674">MTTTNRNSVTFTDNRTQKQGEFPILESVYGDDVVDIAAMNRTLNLFSYDPGFVSTASCESAITYLDGDKGELLYRGYPIEQLAERSSFLDVCYLIFNGELPTLTESKDFENIIMTHSLMHENLKVFLQGFRYDSHPMAILAGTVASMAGFYHDKLDIHNPEHRMITAHRLISKMPTIVAAAYKHSIGQPLVYPTNSLSYAGNFLNMMFSSPCAPYEIDPVAEKAMDVLFILHADHEQNASTSTVRMAGSSGANPYAAVSAGISCLWGASHGGANEAVLTMLGEIGSVDNVSKYVAKAKDKEDPFRLMGFGHRVYKNFDPRAKLIKGIADEVLAKYGNDPLMEVAKRLEEVALKDEYFIERKLYPNVDFYSGIIYKALGFPTQMFTPLFALARTVGWITHWNEMIADPKMKISRPRQRYIGHTLRNM</sequence>
<keyword evidence="3 8" id="KW-0816">Tricarboxylic acid cycle</keyword>
<dbReference type="InterPro" id="IPR024176">
    <property type="entry name" value="Citrate_synthase_bac-typ"/>
</dbReference>
<organism evidence="10 11">
    <name type="scientific">Wohlfahrtiimonas larvae</name>
    <dbReference type="NCBI Taxonomy" id="1157986"/>
    <lineage>
        <taxon>Bacteria</taxon>
        <taxon>Pseudomonadati</taxon>
        <taxon>Pseudomonadota</taxon>
        <taxon>Gammaproteobacteria</taxon>
        <taxon>Cardiobacteriales</taxon>
        <taxon>Ignatzschineriaceae</taxon>
        <taxon>Wohlfahrtiimonas</taxon>
    </lineage>
</organism>
<evidence type="ECO:0000256" key="4">
    <source>
        <dbReference type="ARBA" id="ARBA00022679"/>
    </source>
</evidence>
<dbReference type="PIRSF" id="PIRSF001369">
    <property type="entry name" value="Citrate_synth"/>
    <property type="match status" value="1"/>
</dbReference>
<keyword evidence="4 7" id="KW-0808">Transferase</keyword>
<dbReference type="InterPro" id="IPR036969">
    <property type="entry name" value="Citrate_synthase_sf"/>
</dbReference>
<name>A0ABP9MVY0_9GAMM</name>
<dbReference type="Pfam" id="PF00285">
    <property type="entry name" value="Citrate_synt"/>
    <property type="match status" value="1"/>
</dbReference>
<dbReference type="InterPro" id="IPR016142">
    <property type="entry name" value="Citrate_synth-like_lrg_a-sub"/>
</dbReference>
<evidence type="ECO:0000256" key="5">
    <source>
        <dbReference type="ARBA" id="ARBA00049288"/>
    </source>
</evidence>
<dbReference type="InterPro" id="IPR019810">
    <property type="entry name" value="Citrate_synthase_AS"/>
</dbReference>
<dbReference type="PRINTS" id="PR00143">
    <property type="entry name" value="CITRTSNTHASE"/>
</dbReference>
<evidence type="ECO:0000313" key="10">
    <source>
        <dbReference type="EMBL" id="GAA5102480.1"/>
    </source>
</evidence>
<dbReference type="NCBIfam" id="NF004126">
    <property type="entry name" value="PRK05614.1"/>
    <property type="match status" value="1"/>
</dbReference>
<proteinExistence type="inferred from homology"/>
<dbReference type="PANTHER" id="PTHR42871">
    <property type="entry name" value="CITRATE SYNTHASE"/>
    <property type="match status" value="1"/>
</dbReference>
<dbReference type="InterPro" id="IPR002020">
    <property type="entry name" value="Citrate_synthase"/>
</dbReference>
<dbReference type="InterPro" id="IPR016143">
    <property type="entry name" value="Citrate_synth-like_sm_a-sub"/>
</dbReference>
<dbReference type="Proteomes" id="UP001500631">
    <property type="component" value="Unassembled WGS sequence"/>
</dbReference>
<dbReference type="SUPFAM" id="SSF48256">
    <property type="entry name" value="Citrate synthase"/>
    <property type="match status" value="1"/>
</dbReference>
<evidence type="ECO:0000256" key="1">
    <source>
        <dbReference type="ARBA" id="ARBA00004751"/>
    </source>
</evidence>
<dbReference type="RefSeq" id="WP_077926536.1">
    <property type="nucleotide sequence ID" value="NZ_BAABKE010000007.1"/>
</dbReference>
<comment type="pathway">
    <text evidence="1 8">Carbohydrate metabolism; tricarboxylic acid cycle; isocitrate from oxaloacetate: step 1/2.</text>
</comment>
<comment type="caution">
    <text evidence="10">The sequence shown here is derived from an EMBL/GenBank/DDBJ whole genome shotgun (WGS) entry which is preliminary data.</text>
</comment>
<dbReference type="EMBL" id="BAABKE010000007">
    <property type="protein sequence ID" value="GAA5102480.1"/>
    <property type="molecule type" value="Genomic_DNA"/>
</dbReference>
<dbReference type="Gene3D" id="1.10.580.10">
    <property type="entry name" value="Citrate Synthase, domain 1"/>
    <property type="match status" value="1"/>
</dbReference>
<evidence type="ECO:0000256" key="3">
    <source>
        <dbReference type="ARBA" id="ARBA00022532"/>
    </source>
</evidence>
<evidence type="ECO:0000256" key="8">
    <source>
        <dbReference type="RuleBase" id="RU003370"/>
    </source>
</evidence>
<protein>
    <recommendedName>
        <fullName evidence="6 7">Citrate synthase</fullName>
    </recommendedName>
</protein>
<dbReference type="NCBIfam" id="TIGR01798">
    <property type="entry name" value="cit_synth_I"/>
    <property type="match status" value="1"/>
</dbReference>
<gene>
    <name evidence="10" type="primary">gltA</name>
    <name evidence="10" type="ORF">GCM10023338_19790</name>
</gene>
<dbReference type="CDD" id="cd06114">
    <property type="entry name" value="EcCS_like"/>
    <property type="match status" value="1"/>
</dbReference>
<evidence type="ECO:0000256" key="7">
    <source>
        <dbReference type="PIRNR" id="PIRNR001369"/>
    </source>
</evidence>
<evidence type="ECO:0000256" key="6">
    <source>
        <dbReference type="NCBIfam" id="TIGR01798"/>
    </source>
</evidence>
<evidence type="ECO:0000256" key="2">
    <source>
        <dbReference type="ARBA" id="ARBA00010566"/>
    </source>
</evidence>
<evidence type="ECO:0000256" key="9">
    <source>
        <dbReference type="RuleBase" id="RU003406"/>
    </source>
</evidence>
<accession>A0ABP9MVY0</accession>
<comment type="similarity">
    <text evidence="2 7 9">Belongs to the citrate synthase family.</text>
</comment>
<evidence type="ECO:0000313" key="11">
    <source>
        <dbReference type="Proteomes" id="UP001500631"/>
    </source>
</evidence>